<gene>
    <name evidence="1" type="ORF">HanXRQr2_Chr13g0595051</name>
</gene>
<accession>A0A9K3EHQ7</accession>
<evidence type="ECO:0000313" key="1">
    <source>
        <dbReference type="EMBL" id="KAF5773985.1"/>
    </source>
</evidence>
<dbReference type="Gramene" id="mRNA:HanXRQr2_Chr13g0595051">
    <property type="protein sequence ID" value="CDS:HanXRQr2_Chr13g0595051.1"/>
    <property type="gene ID" value="HanXRQr2_Chr13g0595051"/>
</dbReference>
<proteinExistence type="predicted"/>
<reference evidence="1" key="1">
    <citation type="journal article" date="2017" name="Nature">
        <title>The sunflower genome provides insights into oil metabolism, flowering and Asterid evolution.</title>
        <authorList>
            <person name="Badouin H."/>
            <person name="Gouzy J."/>
            <person name="Grassa C.J."/>
            <person name="Murat F."/>
            <person name="Staton S.E."/>
            <person name="Cottret L."/>
            <person name="Lelandais-Briere C."/>
            <person name="Owens G.L."/>
            <person name="Carrere S."/>
            <person name="Mayjonade B."/>
            <person name="Legrand L."/>
            <person name="Gill N."/>
            <person name="Kane N.C."/>
            <person name="Bowers J.E."/>
            <person name="Hubner S."/>
            <person name="Bellec A."/>
            <person name="Berard A."/>
            <person name="Berges H."/>
            <person name="Blanchet N."/>
            <person name="Boniface M.C."/>
            <person name="Brunel D."/>
            <person name="Catrice O."/>
            <person name="Chaidir N."/>
            <person name="Claudel C."/>
            <person name="Donnadieu C."/>
            <person name="Faraut T."/>
            <person name="Fievet G."/>
            <person name="Helmstetter N."/>
            <person name="King M."/>
            <person name="Knapp S.J."/>
            <person name="Lai Z."/>
            <person name="Le Paslier M.C."/>
            <person name="Lippi Y."/>
            <person name="Lorenzon L."/>
            <person name="Mandel J.R."/>
            <person name="Marage G."/>
            <person name="Marchand G."/>
            <person name="Marquand E."/>
            <person name="Bret-Mestries E."/>
            <person name="Morien E."/>
            <person name="Nambeesan S."/>
            <person name="Nguyen T."/>
            <person name="Pegot-Espagnet P."/>
            <person name="Pouilly N."/>
            <person name="Raftis F."/>
            <person name="Sallet E."/>
            <person name="Schiex T."/>
            <person name="Thomas J."/>
            <person name="Vandecasteele C."/>
            <person name="Vares D."/>
            <person name="Vear F."/>
            <person name="Vautrin S."/>
            <person name="Crespi M."/>
            <person name="Mangin B."/>
            <person name="Burke J.M."/>
            <person name="Salse J."/>
            <person name="Munos S."/>
            <person name="Vincourt P."/>
            <person name="Rieseberg L.H."/>
            <person name="Langlade N.B."/>
        </authorList>
    </citation>
    <scope>NUCLEOTIDE SEQUENCE</scope>
    <source>
        <tissue evidence="1">Leaves</tissue>
    </source>
</reference>
<protein>
    <submittedName>
        <fullName evidence="1">Uncharacterized protein</fullName>
    </submittedName>
</protein>
<sequence length="103" mass="11906">MLHHSLINCHTIVVTKQEVKRWSASSSASPHSLHKLSVTFTCLPFRANIVGMLLFNAFHMKVFTFFGTHPFHFHEKLFGILEDLIKRVTCLYQVKKICLISSY</sequence>
<reference evidence="1" key="2">
    <citation type="submission" date="2020-06" db="EMBL/GenBank/DDBJ databases">
        <title>Helianthus annuus Genome sequencing and assembly Release 2.</title>
        <authorList>
            <person name="Gouzy J."/>
            <person name="Langlade N."/>
            <person name="Munos S."/>
        </authorList>
    </citation>
    <scope>NUCLEOTIDE SEQUENCE</scope>
    <source>
        <tissue evidence="1">Leaves</tissue>
    </source>
</reference>
<keyword evidence="2" id="KW-1185">Reference proteome</keyword>
<dbReference type="EMBL" id="MNCJ02000328">
    <property type="protein sequence ID" value="KAF5773985.1"/>
    <property type="molecule type" value="Genomic_DNA"/>
</dbReference>
<evidence type="ECO:0000313" key="2">
    <source>
        <dbReference type="Proteomes" id="UP000215914"/>
    </source>
</evidence>
<dbReference type="Proteomes" id="UP000215914">
    <property type="component" value="Unassembled WGS sequence"/>
</dbReference>
<dbReference type="AlphaFoldDB" id="A0A9K3EHQ7"/>
<name>A0A9K3EHQ7_HELAN</name>
<organism evidence="1 2">
    <name type="scientific">Helianthus annuus</name>
    <name type="common">Common sunflower</name>
    <dbReference type="NCBI Taxonomy" id="4232"/>
    <lineage>
        <taxon>Eukaryota</taxon>
        <taxon>Viridiplantae</taxon>
        <taxon>Streptophyta</taxon>
        <taxon>Embryophyta</taxon>
        <taxon>Tracheophyta</taxon>
        <taxon>Spermatophyta</taxon>
        <taxon>Magnoliopsida</taxon>
        <taxon>eudicotyledons</taxon>
        <taxon>Gunneridae</taxon>
        <taxon>Pentapetalae</taxon>
        <taxon>asterids</taxon>
        <taxon>campanulids</taxon>
        <taxon>Asterales</taxon>
        <taxon>Asteraceae</taxon>
        <taxon>Asteroideae</taxon>
        <taxon>Heliantheae alliance</taxon>
        <taxon>Heliantheae</taxon>
        <taxon>Helianthus</taxon>
    </lineage>
</organism>
<comment type="caution">
    <text evidence="1">The sequence shown here is derived from an EMBL/GenBank/DDBJ whole genome shotgun (WGS) entry which is preliminary data.</text>
</comment>